<dbReference type="SUPFAM" id="SSF46689">
    <property type="entry name" value="Homeodomain-like"/>
    <property type="match status" value="1"/>
</dbReference>
<dbReference type="InterPro" id="IPR050109">
    <property type="entry name" value="HTH-type_TetR-like_transc_reg"/>
</dbReference>
<name>A0ABT1ZDT5_9MICO</name>
<protein>
    <submittedName>
        <fullName evidence="6">WHG domain-containing protein</fullName>
    </submittedName>
</protein>
<organism evidence="6 7">
    <name type="scientific">Protaetiibacter mangrovi</name>
    <dbReference type="NCBI Taxonomy" id="2970926"/>
    <lineage>
        <taxon>Bacteria</taxon>
        <taxon>Bacillati</taxon>
        <taxon>Actinomycetota</taxon>
        <taxon>Actinomycetes</taxon>
        <taxon>Micrococcales</taxon>
        <taxon>Microbacteriaceae</taxon>
        <taxon>Protaetiibacter</taxon>
    </lineage>
</organism>
<dbReference type="InterPro" id="IPR025996">
    <property type="entry name" value="MT1864/Rv1816-like_C"/>
</dbReference>
<evidence type="ECO:0000313" key="7">
    <source>
        <dbReference type="Proteomes" id="UP001205337"/>
    </source>
</evidence>
<keyword evidence="2 4" id="KW-0238">DNA-binding</keyword>
<keyword evidence="3" id="KW-0804">Transcription</keyword>
<keyword evidence="7" id="KW-1185">Reference proteome</keyword>
<evidence type="ECO:0000313" key="6">
    <source>
        <dbReference type="EMBL" id="MCS0498841.1"/>
    </source>
</evidence>
<dbReference type="InterPro" id="IPR001647">
    <property type="entry name" value="HTH_TetR"/>
</dbReference>
<dbReference type="Pfam" id="PF13305">
    <property type="entry name" value="TetR_C_33"/>
    <property type="match status" value="1"/>
</dbReference>
<evidence type="ECO:0000256" key="2">
    <source>
        <dbReference type="ARBA" id="ARBA00023125"/>
    </source>
</evidence>
<evidence type="ECO:0000256" key="3">
    <source>
        <dbReference type="ARBA" id="ARBA00023163"/>
    </source>
</evidence>
<evidence type="ECO:0000259" key="5">
    <source>
        <dbReference type="PROSITE" id="PS50977"/>
    </source>
</evidence>
<dbReference type="InterPro" id="IPR036271">
    <property type="entry name" value="Tet_transcr_reg_TetR-rel_C_sf"/>
</dbReference>
<comment type="caution">
    <text evidence="6">The sequence shown here is derived from an EMBL/GenBank/DDBJ whole genome shotgun (WGS) entry which is preliminary data.</text>
</comment>
<dbReference type="SUPFAM" id="SSF48498">
    <property type="entry name" value="Tetracyclin repressor-like, C-terminal domain"/>
    <property type="match status" value="1"/>
</dbReference>
<reference evidence="6 7" key="1">
    <citation type="submission" date="2022-08" db="EMBL/GenBank/DDBJ databases">
        <authorList>
            <person name="Li F."/>
        </authorList>
    </citation>
    <scope>NUCLEOTIDE SEQUENCE [LARGE SCALE GENOMIC DNA]</scope>
    <source>
        <strain evidence="6 7">10F1B-8-1</strain>
    </source>
</reference>
<feature type="domain" description="HTH tetR-type" evidence="5">
    <location>
        <begin position="20"/>
        <end position="81"/>
    </location>
</feature>
<dbReference type="Gene3D" id="1.10.357.10">
    <property type="entry name" value="Tetracycline Repressor, domain 2"/>
    <property type="match status" value="1"/>
</dbReference>
<dbReference type="RefSeq" id="WP_258797844.1">
    <property type="nucleotide sequence ID" value="NZ_JANTHX010000004.1"/>
</dbReference>
<dbReference type="PANTHER" id="PTHR30055:SF234">
    <property type="entry name" value="HTH-TYPE TRANSCRIPTIONAL REGULATOR BETI"/>
    <property type="match status" value="1"/>
</dbReference>
<evidence type="ECO:0000256" key="4">
    <source>
        <dbReference type="PROSITE-ProRule" id="PRU00335"/>
    </source>
</evidence>
<accession>A0ABT1ZDT5</accession>
<dbReference type="PANTHER" id="PTHR30055">
    <property type="entry name" value="HTH-TYPE TRANSCRIPTIONAL REGULATOR RUTR"/>
    <property type="match status" value="1"/>
</dbReference>
<dbReference type="Pfam" id="PF00440">
    <property type="entry name" value="TetR_N"/>
    <property type="match status" value="1"/>
</dbReference>
<dbReference type="EMBL" id="JANTHX010000004">
    <property type="protein sequence ID" value="MCS0498841.1"/>
    <property type="molecule type" value="Genomic_DNA"/>
</dbReference>
<gene>
    <name evidence="6" type="ORF">NUH29_04665</name>
</gene>
<keyword evidence="1" id="KW-0805">Transcription regulation</keyword>
<proteinExistence type="predicted"/>
<dbReference type="InterPro" id="IPR009057">
    <property type="entry name" value="Homeodomain-like_sf"/>
</dbReference>
<dbReference type="PROSITE" id="PS50977">
    <property type="entry name" value="HTH_TETR_2"/>
    <property type="match status" value="1"/>
</dbReference>
<sequence>MTQAADAPTARIPNPRGEGERLRVDLVLAARHLLTEAPEAAPFSLRAVAKRVGVAPSAVYRHFASVDELVHAVLVDGNAELREALELPDGPLDRRQLIALGHRYLHWGLANPGAYGVLFESADRLAHIAGPGAPGWDMIEQLTRGLEASHGADAPVVAIRLWTSLHGLTSLRVHKGDDPWPTSAEHEIEVLVDALLLTR</sequence>
<dbReference type="Proteomes" id="UP001205337">
    <property type="component" value="Unassembled WGS sequence"/>
</dbReference>
<evidence type="ECO:0000256" key="1">
    <source>
        <dbReference type="ARBA" id="ARBA00023015"/>
    </source>
</evidence>
<feature type="DNA-binding region" description="H-T-H motif" evidence="4">
    <location>
        <begin position="44"/>
        <end position="63"/>
    </location>
</feature>